<evidence type="ECO:0000256" key="3">
    <source>
        <dbReference type="SAM" id="SignalP"/>
    </source>
</evidence>
<dbReference type="InterPro" id="IPR000073">
    <property type="entry name" value="AB_hydrolase_1"/>
</dbReference>
<dbReference type="GO" id="GO:0008233">
    <property type="term" value="F:peptidase activity"/>
    <property type="evidence" value="ECO:0007669"/>
    <property type="project" value="InterPro"/>
</dbReference>
<dbReference type="InterPro" id="IPR050266">
    <property type="entry name" value="AB_hydrolase_sf"/>
</dbReference>
<sequence>MTLLRLTGSLLLALGLASSALAGGGGPPPPLTGALTPAPCAYPLSDTLQARRVQCARLRVPERHARPGGRSLSLFVMIVRSDRPAPQPDPVVYLHGGPGGTIEGEARSMTRLELQGLSADRDLVLFDQRGSGASRPALACPHPRSEAQQVAASRARGLFAPEEAGDVLACRDALTRQGLDLTAYTSAESAGDVDALRRALGAARINLYGVSYGTRLAQEVLRRFPGTVRSMVLDSPVAAGRNYWAGLDAFLDRAVAARLQACADDPVCAATYPDIRARYSELLTRLDREPLAVTYLSQASGESYEVEVRSRDVQRLLFTLMYRGGSPSWIPGLVNALWNGNTADLGTLLSREGTSASINLASYAIGCPETRGLPGVGANSGTRAVLSLGIAEAICAAWPPAGDAALRQPVRSQTPTLILTGELDPVTPPDYAPLLSAALPRSQWVNFRWNGHGQLWQGGECASRLLRAFWQRPGQPLDAGCAAQRAD</sequence>
<feature type="signal peptide" evidence="3">
    <location>
        <begin position="1"/>
        <end position="22"/>
    </location>
</feature>
<dbReference type="Pfam" id="PF08386">
    <property type="entry name" value="Abhydrolase_4"/>
    <property type="match status" value="1"/>
</dbReference>
<dbReference type="PANTHER" id="PTHR43798">
    <property type="entry name" value="MONOACYLGLYCEROL LIPASE"/>
    <property type="match status" value="1"/>
</dbReference>
<gene>
    <name evidence="6" type="ORF">HNQ09_003085</name>
</gene>
<accession>A0A7W8LRH2</accession>
<comment type="similarity">
    <text evidence="1">Belongs to the peptidase S33 family.</text>
</comment>
<feature type="domain" description="Peptidase S33 tripeptidyl aminopeptidase-like C-terminal" evidence="5">
    <location>
        <begin position="393"/>
        <end position="476"/>
    </location>
</feature>
<dbReference type="InterPro" id="IPR029058">
    <property type="entry name" value="AB_hydrolase_fold"/>
</dbReference>
<proteinExistence type="inferred from homology"/>
<keyword evidence="2" id="KW-0378">Hydrolase</keyword>
<evidence type="ECO:0000259" key="5">
    <source>
        <dbReference type="Pfam" id="PF08386"/>
    </source>
</evidence>
<reference evidence="6 7" key="1">
    <citation type="submission" date="2020-08" db="EMBL/GenBank/DDBJ databases">
        <title>Genomic Encyclopedia of Type Strains, Phase IV (KMG-IV): sequencing the most valuable type-strain genomes for metagenomic binning, comparative biology and taxonomic classification.</title>
        <authorList>
            <person name="Goeker M."/>
        </authorList>
    </citation>
    <scope>NUCLEOTIDE SEQUENCE [LARGE SCALE GENOMIC DNA]</scope>
    <source>
        <strain evidence="6 7">DSM 101791</strain>
    </source>
</reference>
<dbReference type="SUPFAM" id="SSF53474">
    <property type="entry name" value="alpha/beta-Hydrolases"/>
    <property type="match status" value="1"/>
</dbReference>
<dbReference type="InterPro" id="IPR002410">
    <property type="entry name" value="Peptidase_S33"/>
</dbReference>
<evidence type="ECO:0000313" key="7">
    <source>
        <dbReference type="Proteomes" id="UP000525389"/>
    </source>
</evidence>
<feature type="chain" id="PRO_5031218466" evidence="3">
    <location>
        <begin position="23"/>
        <end position="487"/>
    </location>
</feature>
<keyword evidence="3" id="KW-0732">Signal</keyword>
<dbReference type="PRINTS" id="PR00793">
    <property type="entry name" value="PROAMNOPTASE"/>
</dbReference>
<dbReference type="Gene3D" id="3.40.50.1820">
    <property type="entry name" value="alpha/beta hydrolase"/>
    <property type="match status" value="1"/>
</dbReference>
<evidence type="ECO:0000256" key="2">
    <source>
        <dbReference type="ARBA" id="ARBA00022801"/>
    </source>
</evidence>
<evidence type="ECO:0000259" key="4">
    <source>
        <dbReference type="Pfam" id="PF00561"/>
    </source>
</evidence>
<dbReference type="EMBL" id="JACHFN010000014">
    <property type="protein sequence ID" value="MBB5235627.1"/>
    <property type="molecule type" value="Genomic_DNA"/>
</dbReference>
<dbReference type="Pfam" id="PF00561">
    <property type="entry name" value="Abhydrolase_1"/>
    <property type="match status" value="1"/>
</dbReference>
<name>A0A7W8LRH2_9DEIO</name>
<protein>
    <submittedName>
        <fullName evidence="6">Pimeloyl-ACP methyl ester carboxylesterase</fullName>
    </submittedName>
</protein>
<dbReference type="PANTHER" id="PTHR43798:SF27">
    <property type="entry name" value="HYDROLASE ALPHA_BETA HYDROLASE FOLD FAMILY"/>
    <property type="match status" value="1"/>
</dbReference>
<dbReference type="GO" id="GO:0006508">
    <property type="term" value="P:proteolysis"/>
    <property type="evidence" value="ECO:0007669"/>
    <property type="project" value="InterPro"/>
</dbReference>
<evidence type="ECO:0000313" key="6">
    <source>
        <dbReference type="EMBL" id="MBB5235627.1"/>
    </source>
</evidence>
<keyword evidence="7" id="KW-1185">Reference proteome</keyword>
<dbReference type="Proteomes" id="UP000525389">
    <property type="component" value="Unassembled WGS sequence"/>
</dbReference>
<comment type="caution">
    <text evidence="6">The sequence shown here is derived from an EMBL/GenBank/DDBJ whole genome shotgun (WGS) entry which is preliminary data.</text>
</comment>
<dbReference type="GO" id="GO:0016020">
    <property type="term" value="C:membrane"/>
    <property type="evidence" value="ECO:0007669"/>
    <property type="project" value="TreeGrafter"/>
</dbReference>
<dbReference type="AlphaFoldDB" id="A0A7W8LRH2"/>
<dbReference type="RefSeq" id="WP_184031023.1">
    <property type="nucleotide sequence ID" value="NZ_JACHFN010000014.1"/>
</dbReference>
<evidence type="ECO:0000256" key="1">
    <source>
        <dbReference type="ARBA" id="ARBA00010088"/>
    </source>
</evidence>
<feature type="domain" description="AB hydrolase-1" evidence="4">
    <location>
        <begin position="90"/>
        <end position="256"/>
    </location>
</feature>
<organism evidence="6 7">
    <name type="scientific">Deinococcus budaensis</name>
    <dbReference type="NCBI Taxonomy" id="1665626"/>
    <lineage>
        <taxon>Bacteria</taxon>
        <taxon>Thermotogati</taxon>
        <taxon>Deinococcota</taxon>
        <taxon>Deinococci</taxon>
        <taxon>Deinococcales</taxon>
        <taxon>Deinococcaceae</taxon>
        <taxon>Deinococcus</taxon>
    </lineage>
</organism>
<dbReference type="InterPro" id="IPR013595">
    <property type="entry name" value="Pept_S33_TAP-like_C"/>
</dbReference>